<dbReference type="PROSITE" id="PS50928">
    <property type="entry name" value="ABC_TM1"/>
    <property type="match status" value="1"/>
</dbReference>
<evidence type="ECO:0000256" key="2">
    <source>
        <dbReference type="ARBA" id="ARBA00022448"/>
    </source>
</evidence>
<keyword evidence="10" id="KW-1185">Reference proteome</keyword>
<proteinExistence type="inferred from homology"/>
<feature type="transmembrane region" description="Helical" evidence="7">
    <location>
        <begin position="97"/>
        <end position="120"/>
    </location>
</feature>
<evidence type="ECO:0000256" key="3">
    <source>
        <dbReference type="ARBA" id="ARBA00022475"/>
    </source>
</evidence>
<feature type="transmembrane region" description="Helical" evidence="7">
    <location>
        <begin position="259"/>
        <end position="279"/>
    </location>
</feature>
<feature type="transmembrane region" description="Helical" evidence="7">
    <location>
        <begin position="153"/>
        <end position="176"/>
    </location>
</feature>
<evidence type="ECO:0000256" key="5">
    <source>
        <dbReference type="ARBA" id="ARBA00022989"/>
    </source>
</evidence>
<dbReference type="Pfam" id="PF00528">
    <property type="entry name" value="BPD_transp_1"/>
    <property type="match status" value="1"/>
</dbReference>
<dbReference type="PANTHER" id="PTHR30193">
    <property type="entry name" value="ABC TRANSPORTER PERMEASE PROTEIN"/>
    <property type="match status" value="1"/>
</dbReference>
<evidence type="ECO:0000259" key="8">
    <source>
        <dbReference type="PROSITE" id="PS50928"/>
    </source>
</evidence>
<feature type="transmembrane region" description="Helical" evidence="7">
    <location>
        <begin position="12"/>
        <end position="35"/>
    </location>
</feature>
<evidence type="ECO:0000256" key="6">
    <source>
        <dbReference type="ARBA" id="ARBA00023136"/>
    </source>
</evidence>
<dbReference type="EMBL" id="LN890656">
    <property type="protein sequence ID" value="CUS05855.1"/>
    <property type="molecule type" value="Genomic_DNA"/>
</dbReference>
<evidence type="ECO:0000256" key="7">
    <source>
        <dbReference type="RuleBase" id="RU363032"/>
    </source>
</evidence>
<accession>A0A160T9A9</accession>
<comment type="similarity">
    <text evidence="7">Belongs to the binding-protein-dependent transport system permease family.</text>
</comment>
<protein>
    <submittedName>
        <fullName evidence="9">Binding-protein-dependent transport systems inner membrane component</fullName>
    </submittedName>
</protein>
<dbReference type="PANTHER" id="PTHR30193:SF1">
    <property type="entry name" value="ABC TRANSPORTER PERMEASE PROTEIN YESP-RELATED"/>
    <property type="match status" value="1"/>
</dbReference>
<dbReference type="InterPro" id="IPR051393">
    <property type="entry name" value="ABC_transporter_permease"/>
</dbReference>
<evidence type="ECO:0000313" key="10">
    <source>
        <dbReference type="Proteomes" id="UP000215027"/>
    </source>
</evidence>
<name>A0A160T9A9_9CHLR</name>
<organism evidence="9 10">
    <name type="scientific">Candidatus Promineifilum breve</name>
    <dbReference type="NCBI Taxonomy" id="1806508"/>
    <lineage>
        <taxon>Bacteria</taxon>
        <taxon>Bacillati</taxon>
        <taxon>Chloroflexota</taxon>
        <taxon>Ardenticatenia</taxon>
        <taxon>Candidatus Promineifilales</taxon>
        <taxon>Candidatus Promineifilaceae</taxon>
        <taxon>Candidatus Promineifilum</taxon>
    </lineage>
</organism>
<keyword evidence="4 7" id="KW-0812">Transmembrane</keyword>
<dbReference type="GO" id="GO:0005886">
    <property type="term" value="C:plasma membrane"/>
    <property type="evidence" value="ECO:0007669"/>
    <property type="project" value="UniProtKB-SubCell"/>
</dbReference>
<feature type="transmembrane region" description="Helical" evidence="7">
    <location>
        <begin position="197"/>
        <end position="218"/>
    </location>
</feature>
<keyword evidence="2 7" id="KW-0813">Transport</keyword>
<dbReference type="KEGG" id="pbf:CFX0092_B0321"/>
<feature type="transmembrane region" description="Helical" evidence="7">
    <location>
        <begin position="59"/>
        <end position="85"/>
    </location>
</feature>
<dbReference type="Gene3D" id="1.10.3720.10">
    <property type="entry name" value="MetI-like"/>
    <property type="match status" value="1"/>
</dbReference>
<dbReference type="RefSeq" id="WP_095045210.1">
    <property type="nucleotide sequence ID" value="NZ_LN890656.1"/>
</dbReference>
<dbReference type="CDD" id="cd06261">
    <property type="entry name" value="TM_PBP2"/>
    <property type="match status" value="1"/>
</dbReference>
<keyword evidence="5 7" id="KW-1133">Transmembrane helix</keyword>
<feature type="domain" description="ABC transmembrane type-1" evidence="8">
    <location>
        <begin position="60"/>
        <end position="276"/>
    </location>
</feature>
<dbReference type="SUPFAM" id="SSF161098">
    <property type="entry name" value="MetI-like"/>
    <property type="match status" value="1"/>
</dbReference>
<keyword evidence="3" id="KW-1003">Cell membrane</keyword>
<dbReference type="AlphaFoldDB" id="A0A160T9A9"/>
<comment type="subcellular location">
    <subcellularLocation>
        <location evidence="1 7">Cell membrane</location>
        <topology evidence="1 7">Multi-pass membrane protein</topology>
    </subcellularLocation>
</comment>
<evidence type="ECO:0000313" key="9">
    <source>
        <dbReference type="EMBL" id="CUS05855.1"/>
    </source>
</evidence>
<keyword evidence="6 7" id="KW-0472">Membrane</keyword>
<dbReference type="OrthoDB" id="9809173at2"/>
<dbReference type="InterPro" id="IPR000515">
    <property type="entry name" value="MetI-like"/>
</dbReference>
<dbReference type="InterPro" id="IPR035906">
    <property type="entry name" value="MetI-like_sf"/>
</dbReference>
<dbReference type="GO" id="GO:0055085">
    <property type="term" value="P:transmembrane transport"/>
    <property type="evidence" value="ECO:0007669"/>
    <property type="project" value="InterPro"/>
</dbReference>
<dbReference type="Proteomes" id="UP000215027">
    <property type="component" value="Chromosome II"/>
</dbReference>
<evidence type="ECO:0000256" key="1">
    <source>
        <dbReference type="ARBA" id="ARBA00004651"/>
    </source>
</evidence>
<reference evidence="9" key="1">
    <citation type="submission" date="2016-01" db="EMBL/GenBank/DDBJ databases">
        <authorList>
            <person name="Mcilroy J.S."/>
            <person name="Karst M S."/>
            <person name="Albertsen M."/>
        </authorList>
    </citation>
    <scope>NUCLEOTIDE SEQUENCE</scope>
    <source>
        <strain evidence="9">Cfx-K</strain>
    </source>
</reference>
<evidence type="ECO:0000256" key="4">
    <source>
        <dbReference type="ARBA" id="ARBA00022692"/>
    </source>
</evidence>
<gene>
    <name evidence="9" type="ORF">CFX0092_B0321</name>
</gene>
<sequence length="293" mass="32004">MNHDRRLRLLLLPYAVGLVLLFILPALLSFGLAFFRYDALSPPRFAGLLNFQLARTDELFGLSIANSLALVVLPAPLRVTGAFLAARLARGGRLRHLLRAAVFLPSAVPASAFALAWLWILNPLYGPLNRLLAAVALDTPGWLADGQWARPGIALALLWLVGEGFLVCLAALYDVPQELEDAAAVDGAGTWATLRHVLLPLLAPVLLLLLARDAVLLLQDTFSLTWLLTGGGPYYATYTLPQFIYEAAFDRLDFGVASAALWVLYVLTGLILAFVYVVARQWQVGLSEEEFLL</sequence>